<accession>A0A5B8LTJ8</accession>
<feature type="compositionally biased region" description="Basic residues" evidence="1">
    <location>
        <begin position="207"/>
        <end position="222"/>
    </location>
</feature>
<dbReference type="KEGG" id="dea:FPZ08_12965"/>
<evidence type="ECO:0000256" key="2">
    <source>
        <dbReference type="SAM" id="SignalP"/>
    </source>
</evidence>
<protein>
    <submittedName>
        <fullName evidence="3">Uncharacterized protein</fullName>
    </submittedName>
</protein>
<dbReference type="EMBL" id="CP042304">
    <property type="protein sequence ID" value="QDZ11588.1"/>
    <property type="molecule type" value="Genomic_DNA"/>
</dbReference>
<keyword evidence="4" id="KW-1185">Reference proteome</keyword>
<sequence length="292" mass="31574">MRRLLILAAMLFASPAFAQPTGEKLVVVKCDGGGCVCTLTSLTADDLTFLLGPNIPPNAVSMTYVSRGGESYLSPLTPDQVHQVAGGNGRCEMVLFDPIQPLDGDWIGTVRIQTTTGCPSQVDQMIRPVVAGMVMRARVAWGGRYDPAKLGGDSSALVRWVGTIAGAFCWAPSGRNQSGSERDRSPDLDPGHAGAGDGVDADTDRRSRQRQHVRPRHARHGRLPNDRHLRFRAHGIIGQRSITLAPNSRHSTAQPTLGREPPVSKPRFGHSGYVSSCTLNVELPRRSMRLPM</sequence>
<feature type="chain" id="PRO_5022966866" evidence="2">
    <location>
        <begin position="19"/>
        <end position="292"/>
    </location>
</feature>
<feature type="compositionally biased region" description="Basic and acidic residues" evidence="1">
    <location>
        <begin position="180"/>
        <end position="190"/>
    </location>
</feature>
<feature type="region of interest" description="Disordered" evidence="1">
    <location>
        <begin position="172"/>
        <end position="269"/>
    </location>
</feature>
<dbReference type="OrthoDB" id="7952893at2"/>
<keyword evidence="2" id="KW-0732">Signal</keyword>
<dbReference type="RefSeq" id="WP_146290406.1">
    <property type="nucleotide sequence ID" value="NZ_CP042304.1"/>
</dbReference>
<evidence type="ECO:0000313" key="4">
    <source>
        <dbReference type="Proteomes" id="UP000315364"/>
    </source>
</evidence>
<feature type="compositionally biased region" description="Polar residues" evidence="1">
    <location>
        <begin position="240"/>
        <end position="255"/>
    </location>
</feature>
<gene>
    <name evidence="3" type="ORF">FPZ08_12965</name>
</gene>
<proteinExistence type="predicted"/>
<organism evidence="3 4">
    <name type="scientific">Devosia ginsengisoli</name>
    <dbReference type="NCBI Taxonomy" id="400770"/>
    <lineage>
        <taxon>Bacteria</taxon>
        <taxon>Pseudomonadati</taxon>
        <taxon>Pseudomonadota</taxon>
        <taxon>Alphaproteobacteria</taxon>
        <taxon>Hyphomicrobiales</taxon>
        <taxon>Devosiaceae</taxon>
        <taxon>Devosia</taxon>
    </lineage>
</organism>
<reference evidence="3 4" key="1">
    <citation type="submission" date="2019-07" db="EMBL/GenBank/DDBJ databases">
        <title>Full genome sequence of Devosia sp. Gsoil 520.</title>
        <authorList>
            <person name="Im W.-T."/>
        </authorList>
    </citation>
    <scope>NUCLEOTIDE SEQUENCE [LARGE SCALE GENOMIC DNA]</scope>
    <source>
        <strain evidence="3 4">Gsoil 520</strain>
    </source>
</reference>
<dbReference type="AlphaFoldDB" id="A0A5B8LTJ8"/>
<evidence type="ECO:0000313" key="3">
    <source>
        <dbReference type="EMBL" id="QDZ11588.1"/>
    </source>
</evidence>
<feature type="signal peptide" evidence="2">
    <location>
        <begin position="1"/>
        <end position="18"/>
    </location>
</feature>
<evidence type="ECO:0000256" key="1">
    <source>
        <dbReference type="SAM" id="MobiDB-lite"/>
    </source>
</evidence>
<name>A0A5B8LTJ8_9HYPH</name>
<dbReference type="Proteomes" id="UP000315364">
    <property type="component" value="Chromosome"/>
</dbReference>